<keyword evidence="3" id="KW-1185">Reference proteome</keyword>
<dbReference type="Gene3D" id="3.30.450.20">
    <property type="entry name" value="PAS domain"/>
    <property type="match status" value="1"/>
</dbReference>
<dbReference type="Proteomes" id="UP000250140">
    <property type="component" value="Unassembled WGS sequence"/>
</dbReference>
<organism evidence="2 3">
    <name type="scientific">Glonium stellatum</name>
    <dbReference type="NCBI Taxonomy" id="574774"/>
    <lineage>
        <taxon>Eukaryota</taxon>
        <taxon>Fungi</taxon>
        <taxon>Dikarya</taxon>
        <taxon>Ascomycota</taxon>
        <taxon>Pezizomycotina</taxon>
        <taxon>Dothideomycetes</taxon>
        <taxon>Pleosporomycetidae</taxon>
        <taxon>Gloniales</taxon>
        <taxon>Gloniaceae</taxon>
        <taxon>Glonium</taxon>
    </lineage>
</organism>
<dbReference type="OrthoDB" id="447251at2759"/>
<feature type="region of interest" description="Disordered" evidence="1">
    <location>
        <begin position="1"/>
        <end position="22"/>
    </location>
</feature>
<evidence type="ECO:0000313" key="3">
    <source>
        <dbReference type="Proteomes" id="UP000250140"/>
    </source>
</evidence>
<evidence type="ECO:0000313" key="2">
    <source>
        <dbReference type="EMBL" id="OCL04467.1"/>
    </source>
</evidence>
<dbReference type="EMBL" id="KV750499">
    <property type="protein sequence ID" value="OCL04467.1"/>
    <property type="molecule type" value="Genomic_DNA"/>
</dbReference>
<sequence length="414" mass="45487">MTSSNHSELLPETSRSSPPTVSKSNAEVLAERLFSIDHLSLILRDNALFQNFTAFLNKCRPLSTPTLVRYLDSQKAIAAISYANALAEQITSLANNSSSLIAGVVDPKFELRSRRALEELVSNALYAYITHRMVRVVTDCLVKEITGCSAPIIRELVQGLAEVYCSTDPSLPDNLIVYASEKFYKTTQYGREYVIEDKFISDSGPKSSLKAIRELGRMFNDEEVEAIKPRSKDPNASGRSTPVPPTASRRFVGMDDASETNFWPPSHFGPSGRLPGYLLVRPYPSLRTIFTSAMLRIPGLLQPRFLDRISSPQHVREGLSEALAQGVGVTAKISWLTAVGANQNASTEGRPRWIHCTPMLGSDSKIGAWMVVIVEGTTQQALSIGAIRSKSTVAGNRIGRQVRGFREANLTQIV</sequence>
<proteinExistence type="predicted"/>
<evidence type="ECO:0000256" key="1">
    <source>
        <dbReference type="SAM" id="MobiDB-lite"/>
    </source>
</evidence>
<dbReference type="AlphaFoldDB" id="A0A8E2ET84"/>
<name>A0A8E2ET84_9PEZI</name>
<reference evidence="2 3" key="1">
    <citation type="journal article" date="2016" name="Nat. Commun.">
        <title>Ectomycorrhizal ecology is imprinted in the genome of the dominant symbiotic fungus Cenococcum geophilum.</title>
        <authorList>
            <consortium name="DOE Joint Genome Institute"/>
            <person name="Peter M."/>
            <person name="Kohler A."/>
            <person name="Ohm R.A."/>
            <person name="Kuo A."/>
            <person name="Krutzmann J."/>
            <person name="Morin E."/>
            <person name="Arend M."/>
            <person name="Barry K.W."/>
            <person name="Binder M."/>
            <person name="Choi C."/>
            <person name="Clum A."/>
            <person name="Copeland A."/>
            <person name="Grisel N."/>
            <person name="Haridas S."/>
            <person name="Kipfer T."/>
            <person name="LaButti K."/>
            <person name="Lindquist E."/>
            <person name="Lipzen A."/>
            <person name="Maire R."/>
            <person name="Meier B."/>
            <person name="Mihaltcheva S."/>
            <person name="Molinier V."/>
            <person name="Murat C."/>
            <person name="Poggeler S."/>
            <person name="Quandt C.A."/>
            <person name="Sperisen C."/>
            <person name="Tritt A."/>
            <person name="Tisserant E."/>
            <person name="Crous P.W."/>
            <person name="Henrissat B."/>
            <person name="Nehls U."/>
            <person name="Egli S."/>
            <person name="Spatafora J.W."/>
            <person name="Grigoriev I.V."/>
            <person name="Martin F.M."/>
        </authorList>
    </citation>
    <scope>NUCLEOTIDE SEQUENCE [LARGE SCALE GENOMIC DNA]</scope>
    <source>
        <strain evidence="2 3">CBS 207.34</strain>
    </source>
</reference>
<gene>
    <name evidence="2" type="ORF">AOQ84DRAFT_391529</name>
</gene>
<feature type="region of interest" description="Disordered" evidence="1">
    <location>
        <begin position="227"/>
        <end position="249"/>
    </location>
</feature>
<protein>
    <submittedName>
        <fullName evidence="2">Uncharacterized protein</fullName>
    </submittedName>
</protein>
<accession>A0A8E2ET84</accession>